<evidence type="ECO:0000256" key="12">
    <source>
        <dbReference type="PIRSR" id="PIRSR603739-50"/>
    </source>
</evidence>
<name>A0A7X0EDB3_9PROT</name>
<evidence type="ECO:0000256" key="5">
    <source>
        <dbReference type="ARBA" id="ARBA00022691"/>
    </source>
</evidence>
<dbReference type="EC" id="5.4.3.2" evidence="15"/>
<evidence type="ECO:0000256" key="4">
    <source>
        <dbReference type="ARBA" id="ARBA00022485"/>
    </source>
</evidence>
<evidence type="ECO:0000256" key="13">
    <source>
        <dbReference type="SAM" id="MobiDB-lite"/>
    </source>
</evidence>
<dbReference type="InterPro" id="IPR007197">
    <property type="entry name" value="rSAM"/>
</dbReference>
<dbReference type="PANTHER" id="PTHR30538">
    <property type="entry name" value="LYSINE 2,3-AMINOMUTASE-RELATED"/>
    <property type="match status" value="1"/>
</dbReference>
<evidence type="ECO:0000256" key="1">
    <source>
        <dbReference type="ARBA" id="ARBA00001933"/>
    </source>
</evidence>
<dbReference type="GO" id="GO:0050066">
    <property type="term" value="F:L-lysine 2,3-aminomutase activity"/>
    <property type="evidence" value="ECO:0007669"/>
    <property type="project" value="UniProtKB-EC"/>
</dbReference>
<keyword evidence="7 12" id="KW-0663">Pyridoxal phosphate</keyword>
<keyword evidence="10 15" id="KW-0413">Isomerase</keyword>
<dbReference type="NCBIfam" id="TIGR00238">
    <property type="entry name" value="KamA family radical SAM protein"/>
    <property type="match status" value="1"/>
</dbReference>
<comment type="caution">
    <text evidence="15">The sequence shown here is derived from an EMBL/GenBank/DDBJ whole genome shotgun (WGS) entry which is preliminary data.</text>
</comment>
<dbReference type="Gene3D" id="3.20.20.70">
    <property type="entry name" value="Aldolase class I"/>
    <property type="match status" value="1"/>
</dbReference>
<dbReference type="GO" id="GO:0046872">
    <property type="term" value="F:metal ion binding"/>
    <property type="evidence" value="ECO:0007669"/>
    <property type="project" value="UniProtKB-KW"/>
</dbReference>
<dbReference type="SFLD" id="SFLDS00029">
    <property type="entry name" value="Radical_SAM"/>
    <property type="match status" value="1"/>
</dbReference>
<evidence type="ECO:0000313" key="15">
    <source>
        <dbReference type="EMBL" id="MBB6252627.1"/>
    </source>
</evidence>
<feature type="region of interest" description="Disordered" evidence="13">
    <location>
        <begin position="342"/>
        <end position="363"/>
    </location>
</feature>
<dbReference type="SUPFAM" id="SSF102114">
    <property type="entry name" value="Radical SAM enzymes"/>
    <property type="match status" value="1"/>
</dbReference>
<keyword evidence="4 11" id="KW-0004">4Fe-4S</keyword>
<evidence type="ECO:0000256" key="9">
    <source>
        <dbReference type="ARBA" id="ARBA00023014"/>
    </source>
</evidence>
<comment type="cofactor">
    <cofactor evidence="1 12">
        <name>pyridoxal 5'-phosphate</name>
        <dbReference type="ChEBI" id="CHEBI:597326"/>
    </cofactor>
</comment>
<dbReference type="PIRSF" id="PIRSF004911">
    <property type="entry name" value="DUF160"/>
    <property type="match status" value="1"/>
</dbReference>
<comment type="similarity">
    <text evidence="3">Belongs to the radical SAM superfamily. KamA family.</text>
</comment>
<proteinExistence type="inferred from homology"/>
<dbReference type="SFLD" id="SFLDG01070">
    <property type="entry name" value="PLP-dependent"/>
    <property type="match status" value="1"/>
</dbReference>
<dbReference type="PROSITE" id="PS51918">
    <property type="entry name" value="RADICAL_SAM"/>
    <property type="match status" value="1"/>
</dbReference>
<dbReference type="Pfam" id="PF04055">
    <property type="entry name" value="Radical_SAM"/>
    <property type="match status" value="1"/>
</dbReference>
<feature type="modified residue" description="N6-(pyridoxal phosphate)lysine" evidence="12">
    <location>
        <position position="330"/>
    </location>
</feature>
<dbReference type="InterPro" id="IPR003739">
    <property type="entry name" value="Lys_aminomutase/Glu_NH3_mut"/>
</dbReference>
<dbReference type="GO" id="GO:0051539">
    <property type="term" value="F:4 iron, 4 sulfur cluster binding"/>
    <property type="evidence" value="ECO:0007669"/>
    <property type="project" value="UniProtKB-KW"/>
</dbReference>
<reference evidence="15 16" key="1">
    <citation type="submission" date="2020-08" db="EMBL/GenBank/DDBJ databases">
        <title>Genomic Encyclopedia of Type Strains, Phase IV (KMG-IV): sequencing the most valuable type-strain genomes for metagenomic binning, comparative biology and taxonomic classification.</title>
        <authorList>
            <person name="Goeker M."/>
        </authorList>
    </citation>
    <scope>NUCLEOTIDE SEQUENCE [LARGE SCALE GENOMIC DNA]</scope>
    <source>
        <strain evidence="15 16">DSM 22198</strain>
    </source>
</reference>
<feature type="binding site" evidence="11">
    <location>
        <position position="121"/>
    </location>
    <ligand>
        <name>[4Fe-4S] cluster</name>
        <dbReference type="ChEBI" id="CHEBI:49883"/>
        <note>4Fe-4S-S-AdoMet</note>
    </ligand>
</feature>
<keyword evidence="16" id="KW-1185">Reference proteome</keyword>
<evidence type="ECO:0000259" key="14">
    <source>
        <dbReference type="PROSITE" id="PS51918"/>
    </source>
</evidence>
<keyword evidence="6 11" id="KW-0479">Metal-binding</keyword>
<dbReference type="NCBIfam" id="TIGR03822">
    <property type="entry name" value="AblA_like_2"/>
    <property type="match status" value="1"/>
</dbReference>
<evidence type="ECO:0000256" key="7">
    <source>
        <dbReference type="ARBA" id="ARBA00022898"/>
    </source>
</evidence>
<sequence length="363" mass="39361">MAIAVRQPSILPANDRKQPIRSSSGLVEAGLADAAALPMLERVAASFAVSVTDQMAGLIDPTDPHDPVARQFVPTGDELVTTPGELDDPIGDGPYSPVKGIVHRYHDRVLLKAVNVCPVYCRFCFRREMVGPGSETLDGAELDAAIAYIAAHDEVWEVILTGGDPLILSPRRLADIVTRLDAIPHVGIVRFHTRVPVVDPDRVTPELVAALKGRRVTSWLMLHANHWRELNDTARAAIARLVDAGIPLLSQTVLLKGVNDDVETLTRTFRALVQARVKPHYLHQGDLAKGTGHFRTTIQRGRALMKALRGDVSGLCQPTYVLDIPGGHGKVPLTADYLAPDGDGGWTVTDPRGGRHAYSEEVE</sequence>
<dbReference type="CDD" id="cd01335">
    <property type="entry name" value="Radical_SAM"/>
    <property type="match status" value="1"/>
</dbReference>
<gene>
    <name evidence="15" type="ORF">FHS74_003187</name>
</gene>
<evidence type="ECO:0000313" key="16">
    <source>
        <dbReference type="Proteomes" id="UP000539175"/>
    </source>
</evidence>
<keyword evidence="9 11" id="KW-0411">Iron-sulfur</keyword>
<evidence type="ECO:0000256" key="6">
    <source>
        <dbReference type="ARBA" id="ARBA00022723"/>
    </source>
</evidence>
<dbReference type="InterPro" id="IPR022447">
    <property type="entry name" value="Lys_aminomutase-rel"/>
</dbReference>
<dbReference type="Proteomes" id="UP000539175">
    <property type="component" value="Unassembled WGS sequence"/>
</dbReference>
<feature type="binding site" evidence="11">
    <location>
        <position position="124"/>
    </location>
    <ligand>
        <name>[4Fe-4S] cluster</name>
        <dbReference type="ChEBI" id="CHEBI:49883"/>
        <note>4Fe-4S-S-AdoMet</note>
    </ligand>
</feature>
<comment type="cofactor">
    <cofactor evidence="2">
        <name>[4Fe-4S] cluster</name>
        <dbReference type="ChEBI" id="CHEBI:49883"/>
    </cofactor>
</comment>
<dbReference type="InterPro" id="IPR058240">
    <property type="entry name" value="rSAM_sf"/>
</dbReference>
<evidence type="ECO:0000256" key="8">
    <source>
        <dbReference type="ARBA" id="ARBA00023004"/>
    </source>
</evidence>
<dbReference type="EMBL" id="JACIIZ010000008">
    <property type="protein sequence ID" value="MBB6252627.1"/>
    <property type="molecule type" value="Genomic_DNA"/>
</dbReference>
<evidence type="ECO:0000256" key="3">
    <source>
        <dbReference type="ARBA" id="ARBA00008703"/>
    </source>
</evidence>
<keyword evidence="5" id="KW-0949">S-adenosyl-L-methionine</keyword>
<accession>A0A7X0EDB3</accession>
<dbReference type="PANTHER" id="PTHR30538:SF1">
    <property type="entry name" value="L-LYSINE 2,3-AMINOMUTASE"/>
    <property type="match status" value="1"/>
</dbReference>
<dbReference type="RefSeq" id="WP_184802222.1">
    <property type="nucleotide sequence ID" value="NZ_JACIIZ010000008.1"/>
</dbReference>
<evidence type="ECO:0000256" key="11">
    <source>
        <dbReference type="PIRSR" id="PIRSR004911-1"/>
    </source>
</evidence>
<keyword evidence="8" id="KW-0408">Iron</keyword>
<dbReference type="InterPro" id="IPR013785">
    <property type="entry name" value="Aldolase_TIM"/>
</dbReference>
<protein>
    <submittedName>
        <fullName evidence="15">Lysine 2,3-aminomutase</fullName>
        <ecNumber evidence="15">5.4.3.2</ecNumber>
    </submittedName>
</protein>
<feature type="binding site" evidence="11">
    <location>
        <position position="117"/>
    </location>
    <ligand>
        <name>[4Fe-4S] cluster</name>
        <dbReference type="ChEBI" id="CHEBI:49883"/>
        <note>4Fe-4S-S-AdoMet</note>
    </ligand>
</feature>
<evidence type="ECO:0000256" key="2">
    <source>
        <dbReference type="ARBA" id="ARBA00001966"/>
    </source>
</evidence>
<organism evidence="15 16">
    <name type="scientific">Nitrospirillum iridis</name>
    <dbReference type="NCBI Taxonomy" id="765888"/>
    <lineage>
        <taxon>Bacteria</taxon>
        <taxon>Pseudomonadati</taxon>
        <taxon>Pseudomonadota</taxon>
        <taxon>Alphaproteobacteria</taxon>
        <taxon>Rhodospirillales</taxon>
        <taxon>Azospirillaceae</taxon>
        <taxon>Nitrospirillum</taxon>
    </lineage>
</organism>
<feature type="domain" description="Radical SAM core" evidence="14">
    <location>
        <begin position="103"/>
        <end position="325"/>
    </location>
</feature>
<dbReference type="AlphaFoldDB" id="A0A7X0EDB3"/>
<dbReference type="Pfam" id="PF12544">
    <property type="entry name" value="LAM_C"/>
    <property type="match status" value="1"/>
</dbReference>
<evidence type="ECO:0000256" key="10">
    <source>
        <dbReference type="ARBA" id="ARBA00023235"/>
    </source>
</evidence>
<dbReference type="InterPro" id="IPR025895">
    <property type="entry name" value="LAM_C_dom"/>
</dbReference>